<comment type="caution">
    <text evidence="2">The sequence shown here is derived from an EMBL/GenBank/DDBJ whole genome shotgun (WGS) entry which is preliminary data.</text>
</comment>
<evidence type="ECO:0000256" key="1">
    <source>
        <dbReference type="SAM" id="MobiDB-lite"/>
    </source>
</evidence>
<gene>
    <name evidence="2" type="ORF">EJB05_25695</name>
</gene>
<dbReference type="AlphaFoldDB" id="A0A5J9UJ96"/>
<evidence type="ECO:0000313" key="3">
    <source>
        <dbReference type="Proteomes" id="UP000324897"/>
    </source>
</evidence>
<dbReference type="PANTHER" id="PTHR33074:SF79">
    <property type="entry name" value="EXPRESSED PROTEIN"/>
    <property type="match status" value="1"/>
</dbReference>
<keyword evidence="3" id="KW-1185">Reference proteome</keyword>
<name>A0A5J9UJ96_9POAL</name>
<reference evidence="2 3" key="1">
    <citation type="journal article" date="2019" name="Sci. Rep.">
        <title>A high-quality genome of Eragrostis curvula grass provides insights into Poaceae evolution and supports new strategies to enhance forage quality.</title>
        <authorList>
            <person name="Carballo J."/>
            <person name="Santos B.A.C.M."/>
            <person name="Zappacosta D."/>
            <person name="Garbus I."/>
            <person name="Selva J.P."/>
            <person name="Gallo C.A."/>
            <person name="Diaz A."/>
            <person name="Albertini E."/>
            <person name="Caccamo M."/>
            <person name="Echenique V."/>
        </authorList>
    </citation>
    <scope>NUCLEOTIDE SEQUENCE [LARGE SCALE GENOMIC DNA]</scope>
    <source>
        <strain evidence="3">cv. Victoria</strain>
        <tissue evidence="2">Leaf</tissue>
    </source>
</reference>
<dbReference type="PANTHER" id="PTHR33074">
    <property type="entry name" value="EXPRESSED PROTEIN-RELATED"/>
    <property type="match status" value="1"/>
</dbReference>
<dbReference type="OrthoDB" id="691222at2759"/>
<protein>
    <submittedName>
        <fullName evidence="2">Uncharacterized protein</fullName>
    </submittedName>
</protein>
<dbReference type="Proteomes" id="UP000324897">
    <property type="component" value="Chromosome 2"/>
</dbReference>
<proteinExistence type="predicted"/>
<feature type="non-terminal residue" evidence="2">
    <location>
        <position position="1"/>
    </location>
</feature>
<feature type="compositionally biased region" description="Basic residues" evidence="1">
    <location>
        <begin position="1"/>
        <end position="10"/>
    </location>
</feature>
<organism evidence="2 3">
    <name type="scientific">Eragrostis curvula</name>
    <name type="common">weeping love grass</name>
    <dbReference type="NCBI Taxonomy" id="38414"/>
    <lineage>
        <taxon>Eukaryota</taxon>
        <taxon>Viridiplantae</taxon>
        <taxon>Streptophyta</taxon>
        <taxon>Embryophyta</taxon>
        <taxon>Tracheophyta</taxon>
        <taxon>Spermatophyta</taxon>
        <taxon>Magnoliopsida</taxon>
        <taxon>Liliopsida</taxon>
        <taxon>Poales</taxon>
        <taxon>Poaceae</taxon>
        <taxon>PACMAD clade</taxon>
        <taxon>Chloridoideae</taxon>
        <taxon>Eragrostideae</taxon>
        <taxon>Eragrostidinae</taxon>
        <taxon>Eragrostis</taxon>
    </lineage>
</organism>
<sequence length="134" mass="15356">MEKSRRKTFRWQRPSLSRNPPASPPPPPLAAGPDWLVLDRFVHRTSRRHGVVEGTSEMSDDCVGRPIRVSLRVADPPALSRLYLHWTGRPAIKKMMEPNVVTAHRNSILFKVTVPFDDPETWHDASCFPLDYFV</sequence>
<feature type="region of interest" description="Disordered" evidence="1">
    <location>
        <begin position="1"/>
        <end position="32"/>
    </location>
</feature>
<dbReference type="EMBL" id="RWGY01000013">
    <property type="protein sequence ID" value="TVU23338.1"/>
    <property type="molecule type" value="Genomic_DNA"/>
</dbReference>
<feature type="compositionally biased region" description="Pro residues" evidence="1">
    <location>
        <begin position="21"/>
        <end position="30"/>
    </location>
</feature>
<evidence type="ECO:0000313" key="2">
    <source>
        <dbReference type="EMBL" id="TVU23338.1"/>
    </source>
</evidence>
<accession>A0A5J9UJ96</accession>
<dbReference type="Gramene" id="TVU23338">
    <property type="protein sequence ID" value="TVU23338"/>
    <property type="gene ID" value="EJB05_25695"/>
</dbReference>